<organism evidence="3 4">
    <name type="scientific">Tanacetum coccineum</name>
    <dbReference type="NCBI Taxonomy" id="301880"/>
    <lineage>
        <taxon>Eukaryota</taxon>
        <taxon>Viridiplantae</taxon>
        <taxon>Streptophyta</taxon>
        <taxon>Embryophyta</taxon>
        <taxon>Tracheophyta</taxon>
        <taxon>Spermatophyta</taxon>
        <taxon>Magnoliopsida</taxon>
        <taxon>eudicotyledons</taxon>
        <taxon>Gunneridae</taxon>
        <taxon>Pentapetalae</taxon>
        <taxon>asterids</taxon>
        <taxon>campanulids</taxon>
        <taxon>Asterales</taxon>
        <taxon>Asteraceae</taxon>
        <taxon>Asteroideae</taxon>
        <taxon>Anthemideae</taxon>
        <taxon>Anthemidinae</taxon>
        <taxon>Tanacetum</taxon>
    </lineage>
</organism>
<evidence type="ECO:0008006" key="5">
    <source>
        <dbReference type="Google" id="ProtNLM"/>
    </source>
</evidence>
<dbReference type="EMBL" id="BQNB010009006">
    <property type="protein sequence ID" value="GJS57449.1"/>
    <property type="molecule type" value="Genomic_DNA"/>
</dbReference>
<name>A0ABQ4WX26_9ASTR</name>
<sequence>MSTIADIKCALTRKAFDAFCTKYHIPEEVQPVLPIQNNTMHERPAGKIGLYTRFFYYENFRLPLSSFLANVLRHFRINISQVSVIGAAKNGWMSFSKRSDNAPVYMDIFAFIHTPDPTKAKIVEREQNEDESLLPQTTIGRTVPLFPVAPGRAESELEASVDKLFDEGGSDNQTEQGGSAGSGRGADIQLVSEATDTVAGDVASLQPTRQRKRKTLVVGAGEASHPPKKLREDHGTPSGPFIAGKSRFVISSDFSHHSGANVAEAEVDSLVRSSVPVMTAITTVTLTVGPALVVKEKPVKPYLFSADSSSVGGADPNTGVFSNLSGSDFLVGGIYTLFTEFNVGAARRMSLSAEVRMRAEYNVQERRRLKSIVEKQDELLKVKEGEIENMKEQLLLREAEVAKAIRLRAEASNFETLTSVKSHNNTLMDRVHELELSSPGLQEKVTVWLLTHSMELAITKCLNSPEYLFALGADIGKAIEKGMQDGLSAGITHGREGRVLTDVAAHNPSAEVDYIADLQRLQDVNFPLLGELKSSKDASIEVVMNIFHLEEPLTDKLGLVELQPNVDQLMVPIHHSLDKVIIGATALSLALDISSIQPFSIAVLTGIEGTSNVVPATSDTTTALSTTFASASTIALISVDDYEVVDTDNQADADGNTDSFPNVDDTELNIP</sequence>
<evidence type="ECO:0000313" key="3">
    <source>
        <dbReference type="EMBL" id="GJS57449.1"/>
    </source>
</evidence>
<feature type="coiled-coil region" evidence="1">
    <location>
        <begin position="373"/>
        <end position="400"/>
    </location>
</feature>
<feature type="region of interest" description="Disordered" evidence="2">
    <location>
        <begin position="205"/>
        <end position="237"/>
    </location>
</feature>
<reference evidence="3" key="2">
    <citation type="submission" date="2022-01" db="EMBL/GenBank/DDBJ databases">
        <authorList>
            <person name="Yamashiro T."/>
            <person name="Shiraishi A."/>
            <person name="Satake H."/>
            <person name="Nakayama K."/>
        </authorList>
    </citation>
    <scope>NUCLEOTIDE SEQUENCE</scope>
</reference>
<feature type="region of interest" description="Disordered" evidence="2">
    <location>
        <begin position="648"/>
        <end position="671"/>
    </location>
</feature>
<reference evidence="3" key="1">
    <citation type="journal article" date="2022" name="Int. J. Mol. Sci.">
        <title>Draft Genome of Tanacetum Coccineum: Genomic Comparison of Closely Related Tanacetum-Family Plants.</title>
        <authorList>
            <person name="Yamashiro T."/>
            <person name="Shiraishi A."/>
            <person name="Nakayama K."/>
            <person name="Satake H."/>
        </authorList>
    </citation>
    <scope>NUCLEOTIDE SEQUENCE</scope>
</reference>
<protein>
    <recommendedName>
        <fullName evidence="5">Transposase (Putative), gypsy type</fullName>
    </recommendedName>
</protein>
<dbReference type="Proteomes" id="UP001151760">
    <property type="component" value="Unassembled WGS sequence"/>
</dbReference>
<evidence type="ECO:0000256" key="1">
    <source>
        <dbReference type="SAM" id="Coils"/>
    </source>
</evidence>
<accession>A0ABQ4WX26</accession>
<proteinExistence type="predicted"/>
<comment type="caution">
    <text evidence="3">The sequence shown here is derived from an EMBL/GenBank/DDBJ whole genome shotgun (WGS) entry which is preliminary data.</text>
</comment>
<evidence type="ECO:0000256" key="2">
    <source>
        <dbReference type="SAM" id="MobiDB-lite"/>
    </source>
</evidence>
<evidence type="ECO:0000313" key="4">
    <source>
        <dbReference type="Proteomes" id="UP001151760"/>
    </source>
</evidence>
<keyword evidence="1" id="KW-0175">Coiled coil</keyword>
<feature type="region of interest" description="Disordered" evidence="2">
    <location>
        <begin position="165"/>
        <end position="185"/>
    </location>
</feature>
<gene>
    <name evidence="3" type="ORF">Tco_0652233</name>
</gene>
<keyword evidence="4" id="KW-1185">Reference proteome</keyword>